<keyword evidence="1" id="KW-1133">Transmembrane helix</keyword>
<organism evidence="2 3">
    <name type="scientific">Shewanella gelidii</name>
    <dbReference type="NCBI Taxonomy" id="1642821"/>
    <lineage>
        <taxon>Bacteria</taxon>
        <taxon>Pseudomonadati</taxon>
        <taxon>Pseudomonadota</taxon>
        <taxon>Gammaproteobacteria</taxon>
        <taxon>Alteromonadales</taxon>
        <taxon>Shewanellaceae</taxon>
        <taxon>Shewanella</taxon>
    </lineage>
</organism>
<dbReference type="AlphaFoldDB" id="A0A917JQP5"/>
<dbReference type="EMBL" id="BMPZ01000004">
    <property type="protein sequence ID" value="GGI81525.1"/>
    <property type="molecule type" value="Genomic_DNA"/>
</dbReference>
<evidence type="ECO:0000256" key="1">
    <source>
        <dbReference type="SAM" id="Phobius"/>
    </source>
</evidence>
<feature type="transmembrane region" description="Helical" evidence="1">
    <location>
        <begin position="95"/>
        <end position="112"/>
    </location>
</feature>
<comment type="caution">
    <text evidence="2">The sequence shown here is derived from an EMBL/GenBank/DDBJ whole genome shotgun (WGS) entry which is preliminary data.</text>
</comment>
<evidence type="ECO:0000313" key="2">
    <source>
        <dbReference type="EMBL" id="GGI81525.1"/>
    </source>
</evidence>
<keyword evidence="1" id="KW-0812">Transmembrane</keyword>
<dbReference type="Pfam" id="PF11335">
    <property type="entry name" value="DUF3137"/>
    <property type="match status" value="1"/>
</dbReference>
<keyword evidence="1" id="KW-0472">Membrane</keyword>
<dbReference type="RefSeq" id="WP_188920162.1">
    <property type="nucleotide sequence ID" value="NZ_BMPZ01000004.1"/>
</dbReference>
<accession>A0A917JQP5</accession>
<reference evidence="2" key="1">
    <citation type="journal article" date="2014" name="Int. J. Syst. Evol. Microbiol.">
        <title>Complete genome sequence of Corynebacterium casei LMG S-19264T (=DSM 44701T), isolated from a smear-ripened cheese.</title>
        <authorList>
            <consortium name="US DOE Joint Genome Institute (JGI-PGF)"/>
            <person name="Walter F."/>
            <person name="Albersmeier A."/>
            <person name="Kalinowski J."/>
            <person name="Ruckert C."/>
        </authorList>
    </citation>
    <scope>NUCLEOTIDE SEQUENCE</scope>
    <source>
        <strain evidence="2">JCM 30804</strain>
    </source>
</reference>
<sequence length="344" mass="40043">MAQSQLTWPRFILGAAIKHHRQSQGLAGSSDELPALRRHYAEQVEPVSRKFENQRVATLKSFRKRLYLSLMITLVVCAVLLLFAPYIMAQPTVEVLWPCGLVMLGLFWWSASPIRRYQSDIKVQVFPRIFRYFGDDFIFSDNHRLSLSTFKQAKILPRYDRAKHEDYVQGTYRGVEIVLNEIALVRRVKRHNRTVDQPVFKGLAIELSCKKPFHGHTVLIKNRGGVMNFFSDRYEGLQRVKLEDAKFEKRFDVFSTDQVEARYLLTLAFMERLQALAALFGESFQCAFYQQKLFILLDSKINRFELGSVLKGASFEHEFSQINHEMKQLFAIIDVLKLDEYTGL</sequence>
<dbReference type="InterPro" id="IPR021484">
    <property type="entry name" value="DUF3137"/>
</dbReference>
<name>A0A917JQP5_9GAMM</name>
<reference evidence="2" key="2">
    <citation type="submission" date="2020-09" db="EMBL/GenBank/DDBJ databases">
        <authorList>
            <person name="Sun Q."/>
            <person name="Ohkuma M."/>
        </authorList>
    </citation>
    <scope>NUCLEOTIDE SEQUENCE</scope>
    <source>
        <strain evidence="2">JCM 30804</strain>
    </source>
</reference>
<protein>
    <submittedName>
        <fullName evidence="2">Galanin</fullName>
    </submittedName>
</protein>
<proteinExistence type="predicted"/>
<feature type="transmembrane region" description="Helical" evidence="1">
    <location>
        <begin position="66"/>
        <end position="89"/>
    </location>
</feature>
<gene>
    <name evidence="2" type="ORF">GCM10009332_18600</name>
</gene>
<keyword evidence="3" id="KW-1185">Reference proteome</keyword>
<dbReference type="Proteomes" id="UP000613743">
    <property type="component" value="Unassembled WGS sequence"/>
</dbReference>
<evidence type="ECO:0000313" key="3">
    <source>
        <dbReference type="Proteomes" id="UP000613743"/>
    </source>
</evidence>